<dbReference type="Pfam" id="PF13556">
    <property type="entry name" value="HTH_30"/>
    <property type="match status" value="1"/>
</dbReference>
<comment type="caution">
    <text evidence="2">The sequence shown here is derived from an EMBL/GenBank/DDBJ whole genome shotgun (WGS) entry which is preliminary data.</text>
</comment>
<dbReference type="EMBL" id="JADIXZ010000007">
    <property type="protein sequence ID" value="MBK6302136.1"/>
    <property type="molecule type" value="Genomic_DNA"/>
</dbReference>
<organism evidence="2 3">
    <name type="scientific">Candidatus Phosphoribacter hodrii</name>
    <dbReference type="NCBI Taxonomy" id="2953743"/>
    <lineage>
        <taxon>Bacteria</taxon>
        <taxon>Bacillati</taxon>
        <taxon>Actinomycetota</taxon>
        <taxon>Actinomycetes</taxon>
        <taxon>Micrococcales</taxon>
        <taxon>Dermatophilaceae</taxon>
        <taxon>Candidatus Phosphoribacter</taxon>
    </lineage>
</organism>
<evidence type="ECO:0000313" key="2">
    <source>
        <dbReference type="EMBL" id="MBK6302136.1"/>
    </source>
</evidence>
<evidence type="ECO:0000259" key="1">
    <source>
        <dbReference type="Pfam" id="PF13556"/>
    </source>
</evidence>
<dbReference type="InterPro" id="IPR051448">
    <property type="entry name" value="CdaR-like_regulators"/>
</dbReference>
<dbReference type="InterPro" id="IPR025736">
    <property type="entry name" value="PucR_C-HTH_dom"/>
</dbReference>
<dbReference type="Gene3D" id="1.10.10.2840">
    <property type="entry name" value="PucR C-terminal helix-turn-helix domain"/>
    <property type="match status" value="1"/>
</dbReference>
<gene>
    <name evidence="2" type="ORF">IPF40_14240</name>
</gene>
<dbReference type="AlphaFoldDB" id="A0A935CGH3"/>
<proteinExistence type="predicted"/>
<evidence type="ECO:0000313" key="3">
    <source>
        <dbReference type="Proteomes" id="UP000718281"/>
    </source>
</evidence>
<dbReference type="Proteomes" id="UP000718281">
    <property type="component" value="Unassembled WGS sequence"/>
</dbReference>
<dbReference type="InterPro" id="IPR042070">
    <property type="entry name" value="PucR_C-HTH_sf"/>
</dbReference>
<name>A0A935CGH3_9MICO</name>
<dbReference type="PANTHER" id="PTHR33744">
    <property type="entry name" value="CARBOHYDRATE DIACID REGULATOR"/>
    <property type="match status" value="1"/>
</dbReference>
<feature type="domain" description="PucR C-terminal helix-turn-helix" evidence="1">
    <location>
        <begin position="479"/>
        <end position="536"/>
    </location>
</feature>
<reference evidence="2 3" key="1">
    <citation type="submission" date="2020-10" db="EMBL/GenBank/DDBJ databases">
        <title>Connecting structure to function with the recovery of over 1000 high-quality activated sludge metagenome-assembled genomes encoding full-length rRNA genes using long-read sequencing.</title>
        <authorList>
            <person name="Singleton C.M."/>
            <person name="Petriglieri F."/>
            <person name="Kristensen J.M."/>
            <person name="Kirkegaard R.H."/>
            <person name="Michaelsen T.Y."/>
            <person name="Andersen M.H."/>
            <person name="Karst S.M."/>
            <person name="Dueholm M.S."/>
            <person name="Nielsen P.H."/>
            <person name="Albertsen M."/>
        </authorList>
    </citation>
    <scope>NUCLEOTIDE SEQUENCE [LARGE SCALE GENOMIC DNA]</scope>
    <source>
        <strain evidence="2">AalE_18-Q3-R2-46_BAT3C.188</strain>
    </source>
</reference>
<protein>
    <submittedName>
        <fullName evidence="2">Helix-turn-helix domain-containing protein</fullName>
    </submittedName>
</protein>
<sequence>MATRPRATLGRILDDLGATLTEQAVGADLQREVSSVVIHDPLDQVPYPRDAVLLGVGVAGEAAIVALLEVGRAAGASAVVVRSPVAFTATLDAAVRAAGVALLTLHRGASWTQMVTLLESLLSGAEVGNVDSETLGGLPSGDLFAVANAIESLLDAPVTIEDRNSRILAFSGRQDEADPSRIETIIGRQVPERFATFLADRGVFSELYRSQEPIFIDPMQDDDEAFIRPRVAMAVRAGNEVLGSIWAVVSGPLDADRSAAMVDASKVVALHLLRLRAGADVERRLRSDLVSTALLGGPNGADALDRLGLQGRSVCVIAVQPLDVGGPSAESIHGVERRLQLSRLSDTLGLHLSSSSPHSQAAVVGEVVYGLVQAERPDRAEAIASDFAGRVAARHQMIIGVSDPSLRADTLPRARAQADRAGRALLRRNPTRSVVAHIGSVAVDAILMDLDDLAGSRDNAVRGAVAALRRHDEESNSQLLDTLAAWLDAFGDVAVAAEAVHVHPNTFRYRLRRLSEVAGIDLTDPNARFAAMLELRMHRQER</sequence>
<accession>A0A935CGH3</accession>
<dbReference type="PANTHER" id="PTHR33744:SF17">
    <property type="entry name" value="CONSERVED PROTEIN"/>
    <property type="match status" value="1"/>
</dbReference>